<name>A0A1J0MDE2_9CAUD</name>
<organism evidence="1 2">
    <name type="scientific">Mycobacterium phage Mitti</name>
    <dbReference type="NCBI Taxonomy" id="1917488"/>
    <lineage>
        <taxon>Viruses</taxon>
        <taxon>Duplodnaviria</taxon>
        <taxon>Heunggongvirae</taxon>
        <taxon>Uroviricota</taxon>
        <taxon>Caudoviricetes</taxon>
        <taxon>Weiservirinae</taxon>
        <taxon>Fionnbharthvirus</taxon>
        <taxon>Fionnbharthvirus fionnbharth</taxon>
    </lineage>
</organism>
<gene>
    <name evidence="1" type="ORF">SEA_MITTI_58</name>
</gene>
<evidence type="ECO:0000313" key="1">
    <source>
        <dbReference type="EMBL" id="APD19186.1"/>
    </source>
</evidence>
<dbReference type="Proteomes" id="UP000224050">
    <property type="component" value="Segment"/>
</dbReference>
<proteinExistence type="predicted"/>
<evidence type="ECO:0000313" key="2">
    <source>
        <dbReference type="Proteomes" id="UP000224050"/>
    </source>
</evidence>
<sequence length="69" mass="7513">MNRHIDFAAELAEMYTMANINYLRIEQTADRAQAAGKAIDELNRAVQPLTGFALAHVVQQAITGAAVAR</sequence>
<accession>A0A1J0MDE2</accession>
<reference evidence="2" key="1">
    <citation type="submission" date="2016-11" db="EMBL/GenBank/DDBJ databases">
        <authorList>
            <person name="Jaros S."/>
            <person name="Januszkiewicz K."/>
            <person name="Wedrychowicz H."/>
        </authorList>
    </citation>
    <scope>NUCLEOTIDE SEQUENCE [LARGE SCALE GENOMIC DNA]</scope>
</reference>
<dbReference type="EMBL" id="KY087992">
    <property type="protein sequence ID" value="APD19186.1"/>
    <property type="molecule type" value="Genomic_DNA"/>
</dbReference>
<protein>
    <submittedName>
        <fullName evidence="1">Uncharacterized protein</fullName>
    </submittedName>
</protein>